<dbReference type="AlphaFoldDB" id="A0A403MZU5"/>
<reference evidence="1" key="1">
    <citation type="submission" date="2018-10" db="EMBL/GenBank/DDBJ databases">
        <authorList>
            <consortium name="PulseNet: The National Subtyping Network for Foodborne Disease Surveillance"/>
            <person name="Tarr C.L."/>
            <person name="Trees E."/>
            <person name="Katz L.S."/>
            <person name="Carleton-Romer H.A."/>
            <person name="Stroika S."/>
            <person name="Kucerova Z."/>
            <person name="Roache K.F."/>
            <person name="Sabol A.L."/>
            <person name="Besser J."/>
            <person name="Gerner-Smidt P."/>
        </authorList>
    </citation>
    <scope>NUCLEOTIDE SEQUENCE [LARGE SCALE GENOMIC DNA]</scope>
    <source>
        <strain evidence="1">PNUSAS038541</strain>
    </source>
</reference>
<proteinExistence type="predicted"/>
<gene>
    <name evidence="1" type="ORF">EAK82_18460</name>
</gene>
<evidence type="ECO:0000313" key="1">
    <source>
        <dbReference type="EMBL" id="MLW02147.1"/>
    </source>
</evidence>
<comment type="caution">
    <text evidence="1">The sequence shown here is derived from an EMBL/GenBank/DDBJ whole genome shotgun (WGS) entry which is preliminary data.</text>
</comment>
<protein>
    <submittedName>
        <fullName evidence="1">Uncharacterized protein</fullName>
    </submittedName>
</protein>
<accession>A0A403MZU5</accession>
<name>A0A403MZU5_SALER</name>
<sequence length="92" mass="10296">MPGNSNEDNNTTYCEINVSTDALEDLHCLLDTYSDNLQEKLLLLAVVTHSLMTAQDIEHFESLLPCGHRIQFINTGGHDLPFAPGYPPQFLH</sequence>
<dbReference type="RefSeq" id="WP_366548136.1">
    <property type="nucleotide sequence ID" value="NZ_JBHZFA020000015.1"/>
</dbReference>
<organism evidence="1">
    <name type="scientific">Salmonella enterica</name>
    <name type="common">Salmonella choleraesuis</name>
    <dbReference type="NCBI Taxonomy" id="28901"/>
    <lineage>
        <taxon>Bacteria</taxon>
        <taxon>Pseudomonadati</taxon>
        <taxon>Pseudomonadota</taxon>
        <taxon>Gammaproteobacteria</taxon>
        <taxon>Enterobacterales</taxon>
        <taxon>Enterobacteriaceae</taxon>
        <taxon>Salmonella</taxon>
    </lineage>
</organism>
<dbReference type="EMBL" id="RVIJ01000020">
    <property type="protein sequence ID" value="MLW02147.1"/>
    <property type="molecule type" value="Genomic_DNA"/>
</dbReference>
<dbReference type="Proteomes" id="UP000885392">
    <property type="component" value="Unassembled WGS sequence"/>
</dbReference>